<dbReference type="PANTHER" id="PTHR42194">
    <property type="entry name" value="UPF0276 PROTEIN HI_1600"/>
    <property type="match status" value="1"/>
</dbReference>
<comment type="caution">
    <text evidence="1">The sequence shown here is derived from an EMBL/GenBank/DDBJ whole genome shotgun (WGS) entry which is preliminary data.</text>
</comment>
<proteinExistence type="predicted"/>
<organism evidence="1 2">
    <name type="scientific">Acidithiobacillus thiooxidans</name>
    <name type="common">Thiobacillus thiooxidans</name>
    <dbReference type="NCBI Taxonomy" id="930"/>
    <lineage>
        <taxon>Bacteria</taxon>
        <taxon>Pseudomonadati</taxon>
        <taxon>Pseudomonadota</taxon>
        <taxon>Acidithiobacillia</taxon>
        <taxon>Acidithiobacillales</taxon>
        <taxon>Acidithiobacillaceae</taxon>
        <taxon>Acidithiobacillus</taxon>
    </lineage>
</organism>
<dbReference type="NCBIfam" id="NF003818">
    <property type="entry name" value="PRK05409.1"/>
    <property type="match status" value="1"/>
</dbReference>
<keyword evidence="2" id="KW-1185">Reference proteome</keyword>
<dbReference type="Pfam" id="PF05114">
    <property type="entry name" value="MbnB_TglH_ChrH"/>
    <property type="match status" value="1"/>
</dbReference>
<dbReference type="Gene3D" id="3.20.20.150">
    <property type="entry name" value="Divalent-metal-dependent TIM barrel enzymes"/>
    <property type="match status" value="1"/>
</dbReference>
<dbReference type="Proteomes" id="UP000095008">
    <property type="component" value="Unassembled WGS sequence"/>
</dbReference>
<dbReference type="EMBL" id="LWRY01000227">
    <property type="protein sequence ID" value="OCX69256.1"/>
    <property type="molecule type" value="Genomic_DNA"/>
</dbReference>
<protein>
    <recommendedName>
        <fullName evidence="3">DUF692 domain-containing protein</fullName>
    </recommendedName>
</protein>
<evidence type="ECO:0000313" key="2">
    <source>
        <dbReference type="Proteomes" id="UP000095008"/>
    </source>
</evidence>
<dbReference type="PANTHER" id="PTHR42194:SF1">
    <property type="entry name" value="UPF0276 PROTEIN HI_1600"/>
    <property type="match status" value="1"/>
</dbReference>
<dbReference type="InterPro" id="IPR007801">
    <property type="entry name" value="MbnB/TglH/ChrH"/>
</dbReference>
<gene>
    <name evidence="1" type="ORF">A6M23_15655</name>
</gene>
<reference evidence="1" key="1">
    <citation type="journal article" date="2016" name="Int. J. Mol. Sci.">
        <title>Comparative genomics of the extreme acidophile Acidithiobacillus thiooxidans reveals intraspecific divergence and niche adaptation.</title>
        <authorList>
            <person name="Zhang X."/>
            <person name="Feng X."/>
            <person name="Tao J."/>
            <person name="Ma L."/>
            <person name="Xiao Y."/>
            <person name="Liang Y."/>
            <person name="Liu X."/>
            <person name="Yin H."/>
        </authorList>
    </citation>
    <scope>NUCLEOTIDE SEQUENCE [LARGE SCALE GENOMIC DNA]</scope>
    <source>
        <strain evidence="1">DXS-W</strain>
    </source>
</reference>
<evidence type="ECO:0008006" key="3">
    <source>
        <dbReference type="Google" id="ProtNLM"/>
    </source>
</evidence>
<dbReference type="AlphaFoldDB" id="A0A1C2IZ41"/>
<name>A0A1C2IZ41_ACITH</name>
<dbReference type="RefSeq" id="WP_065974642.1">
    <property type="nucleotide sequence ID" value="NZ_LWRY01000227.1"/>
</dbReference>
<sequence>MISGCGIGLRAPHVEEFLRVRPKVNVVEVYSEDYLGAENTWLAALEEVRTHYPLTLHGVGLSIGSSDAVNKRYLQRLRALIRQVDPQRVSDHLAWCSLEDRYFCDQYPLPRQSDVLRHLVSRIGLVQDFLQRPLLLENIAYYLQPDGRGDYSEEDFLRALVSQSGCQLLLDVENLRINCENHGGDPWAFLGGLPIPAVTEIHVAGGEQVQVDGTVLSVDTHSRAPGEQARTLFAFACAHFPEAVRILEWDADLPSLSELVRTAQSLESVV</sequence>
<accession>A0A1C2IZ41</accession>
<evidence type="ECO:0000313" key="1">
    <source>
        <dbReference type="EMBL" id="OCX69256.1"/>
    </source>
</evidence>
<dbReference type="OrthoDB" id="5289525at2"/>